<feature type="transmembrane region" description="Helical" evidence="1">
    <location>
        <begin position="7"/>
        <end position="36"/>
    </location>
</feature>
<organism evidence="3">
    <name type="scientific">Mesoaciditoga lauensis</name>
    <dbReference type="NCBI Taxonomy" id="1495039"/>
    <lineage>
        <taxon>Bacteria</taxon>
        <taxon>Thermotogati</taxon>
        <taxon>Thermotogota</taxon>
        <taxon>Thermotogae</taxon>
        <taxon>Mesoaciditogales</taxon>
        <taxon>Mesoaciditogaceae</taxon>
        <taxon>Mesoaciditoga</taxon>
    </lineage>
</organism>
<protein>
    <submittedName>
        <fullName evidence="3">DUF4234 domain-containing protein</fullName>
    </submittedName>
</protein>
<name>A0A7V3VSI2_9BACT</name>
<gene>
    <name evidence="3" type="ORF">ENX73_01365</name>
</gene>
<feature type="transmembrane region" description="Helical" evidence="1">
    <location>
        <begin position="202"/>
        <end position="222"/>
    </location>
</feature>
<keyword evidence="1" id="KW-0472">Membrane</keyword>
<reference evidence="3" key="1">
    <citation type="journal article" date="2020" name="mSystems">
        <title>Genome- and Community-Level Interaction Insights into Carbon Utilization and Element Cycling Functions of Hydrothermarchaeota in Hydrothermal Sediment.</title>
        <authorList>
            <person name="Zhou Z."/>
            <person name="Liu Y."/>
            <person name="Xu W."/>
            <person name="Pan J."/>
            <person name="Luo Z.H."/>
            <person name="Li M."/>
        </authorList>
    </citation>
    <scope>NUCLEOTIDE SEQUENCE [LARGE SCALE GENOMIC DNA]</scope>
    <source>
        <strain evidence="3">SpSt-966</strain>
    </source>
</reference>
<feature type="transmembrane region" description="Helical" evidence="1">
    <location>
        <begin position="147"/>
        <end position="165"/>
    </location>
</feature>
<feature type="transmembrane region" description="Helical" evidence="1">
    <location>
        <begin position="124"/>
        <end position="141"/>
    </location>
</feature>
<dbReference type="AlphaFoldDB" id="A0A7V3VSI2"/>
<keyword evidence="1" id="KW-1133">Transmembrane helix</keyword>
<accession>A0A7V3VSI2</accession>
<comment type="caution">
    <text evidence="3">The sequence shown here is derived from an EMBL/GenBank/DDBJ whole genome shotgun (WGS) entry which is preliminary data.</text>
</comment>
<keyword evidence="1" id="KW-0812">Transmembrane</keyword>
<dbReference type="Pfam" id="PF14018">
    <property type="entry name" value="DUF4234"/>
    <property type="match status" value="1"/>
</dbReference>
<feature type="transmembrane region" description="Helical" evidence="1">
    <location>
        <begin position="56"/>
        <end position="77"/>
    </location>
</feature>
<proteinExistence type="predicted"/>
<sequence>MDGRVNIGLAVTVIILTIFSFFVSMTFMIPVAYSMINSQAYGNGIETFSYYFSGFSYYYFVTIVLGMIIAILEIILFKQWMNVLNRNILNTQRMLSNVRTEDISVKSEIETASVELRNEMIPNWAFWGFIISYLAMLGLSFLGSMVLLFGLISFIFFLIYLHQIFTTSHDLYKIKARVYSYLKNMKGLPSVEEVTSVPRRNIFLVVLLTIITIGIYWFYLIVKLSVEINEYVKSDELARIKLT</sequence>
<evidence type="ECO:0000313" key="3">
    <source>
        <dbReference type="EMBL" id="HGE74760.1"/>
    </source>
</evidence>
<dbReference type="InterPro" id="IPR025328">
    <property type="entry name" value="DUF4234"/>
</dbReference>
<dbReference type="EMBL" id="DTPE01000060">
    <property type="protein sequence ID" value="HGE74760.1"/>
    <property type="molecule type" value="Genomic_DNA"/>
</dbReference>
<feature type="domain" description="DUF4234" evidence="2">
    <location>
        <begin position="200"/>
        <end position="234"/>
    </location>
</feature>
<evidence type="ECO:0000259" key="2">
    <source>
        <dbReference type="Pfam" id="PF14018"/>
    </source>
</evidence>
<evidence type="ECO:0000256" key="1">
    <source>
        <dbReference type="SAM" id="Phobius"/>
    </source>
</evidence>